<dbReference type="InterPro" id="IPR036873">
    <property type="entry name" value="Rhodanese-like_dom_sf"/>
</dbReference>
<dbReference type="Proteomes" id="UP000011721">
    <property type="component" value="Chromosome"/>
</dbReference>
<feature type="domain" description="Rhodanese" evidence="3">
    <location>
        <begin position="459"/>
        <end position="569"/>
    </location>
</feature>
<protein>
    <submittedName>
        <fullName evidence="4">Rhodanese-related sulfurtransferase</fullName>
    </submittedName>
</protein>
<dbReference type="SUPFAM" id="SSF52821">
    <property type="entry name" value="Rhodanese/Cell cycle control phosphatase"/>
    <property type="match status" value="2"/>
</dbReference>
<dbReference type="PROSITE" id="PS00380">
    <property type="entry name" value="RHODANESE_1"/>
    <property type="match status" value="1"/>
</dbReference>
<keyword evidence="4" id="KW-0808">Transferase</keyword>
<dbReference type="Gene3D" id="1.10.780.10">
    <property type="entry name" value="Hydroxylamine Oxidoreductase, Chain A, domain 1"/>
    <property type="match status" value="1"/>
</dbReference>
<dbReference type="HOGENOM" id="CLU_388177_0_0_7"/>
<evidence type="ECO:0000256" key="1">
    <source>
        <dbReference type="ARBA" id="ARBA00022737"/>
    </source>
</evidence>
<dbReference type="RefSeq" id="WP_015402333.1">
    <property type="nucleotide sequence ID" value="NC_020304.1"/>
</dbReference>
<evidence type="ECO:0000256" key="2">
    <source>
        <dbReference type="SAM" id="SignalP"/>
    </source>
</evidence>
<reference evidence="5" key="1">
    <citation type="journal article" date="2013" name="Stand. Genomic Sci.">
        <title>Complete genome sequence of Desulfocapsa sulfexigens, a marine deltaproteobacterium specialized in disproportionating inorganic sulfur compounds.</title>
        <authorList>
            <person name="Finster K.W."/>
            <person name="Kjeldsen K.U."/>
            <person name="Kube M."/>
            <person name="Reinhardt R."/>
            <person name="Mussmann M."/>
            <person name="Amann R."/>
            <person name="Schreiber L."/>
        </authorList>
    </citation>
    <scope>NUCLEOTIDE SEQUENCE [LARGE SCALE GENOMIC DNA]</scope>
    <source>
        <strain evidence="5">DSM 10523 / SB164P1</strain>
    </source>
</reference>
<dbReference type="CDD" id="cd01448">
    <property type="entry name" value="TST_Repeat_1"/>
    <property type="match status" value="1"/>
</dbReference>
<organism evidence="4 5">
    <name type="scientific">Desulfocapsa sulfexigens (strain DSM 10523 / SB164P1)</name>
    <dbReference type="NCBI Taxonomy" id="1167006"/>
    <lineage>
        <taxon>Bacteria</taxon>
        <taxon>Pseudomonadati</taxon>
        <taxon>Thermodesulfobacteriota</taxon>
        <taxon>Desulfobulbia</taxon>
        <taxon>Desulfobulbales</taxon>
        <taxon>Desulfocapsaceae</taxon>
        <taxon>Desulfocapsa</taxon>
    </lineage>
</organism>
<gene>
    <name evidence="4" type="ordered locus">UWK_00046</name>
</gene>
<proteinExistence type="predicted"/>
<dbReference type="Gene3D" id="3.40.250.10">
    <property type="entry name" value="Rhodanese-like domain"/>
    <property type="match status" value="2"/>
</dbReference>
<dbReference type="InterPro" id="IPR006058">
    <property type="entry name" value="2Fe2S_fd_BS"/>
</dbReference>
<dbReference type="PANTHER" id="PTHR43855">
    <property type="entry name" value="THIOSULFATE SULFURTRANSFERASE"/>
    <property type="match status" value="1"/>
</dbReference>
<dbReference type="STRING" id="1167006.UWK_00046"/>
<dbReference type="InterPro" id="IPR001763">
    <property type="entry name" value="Rhodanese-like_dom"/>
</dbReference>
<dbReference type="OrthoDB" id="9783375at2"/>
<dbReference type="eggNOG" id="COG2897">
    <property type="taxonomic scope" value="Bacteria"/>
</dbReference>
<feature type="chain" id="PRO_5004016001" evidence="2">
    <location>
        <begin position="23"/>
        <end position="711"/>
    </location>
</feature>
<dbReference type="AlphaFoldDB" id="M1N9V0"/>
<dbReference type="KEGG" id="dsf:UWK_00046"/>
<evidence type="ECO:0000313" key="5">
    <source>
        <dbReference type="Proteomes" id="UP000011721"/>
    </source>
</evidence>
<feature type="signal peptide" evidence="2">
    <location>
        <begin position="1"/>
        <end position="22"/>
    </location>
</feature>
<name>M1N9V0_DESSD</name>
<accession>M1N9V0</accession>
<keyword evidence="2" id="KW-0732">Signal</keyword>
<dbReference type="SUPFAM" id="SSF48695">
    <property type="entry name" value="Multiheme cytochromes"/>
    <property type="match status" value="1"/>
</dbReference>
<dbReference type="GO" id="GO:0051537">
    <property type="term" value="F:2 iron, 2 sulfur cluster binding"/>
    <property type="evidence" value="ECO:0007669"/>
    <property type="project" value="InterPro"/>
</dbReference>
<dbReference type="SMART" id="SM00450">
    <property type="entry name" value="RHOD"/>
    <property type="match status" value="2"/>
</dbReference>
<dbReference type="InterPro" id="IPR001307">
    <property type="entry name" value="Thiosulphate_STrfase_CS"/>
</dbReference>
<dbReference type="PANTHER" id="PTHR43855:SF1">
    <property type="entry name" value="THIOSULFATE SULFURTRANSFERASE"/>
    <property type="match status" value="1"/>
</dbReference>
<dbReference type="InterPro" id="IPR051126">
    <property type="entry name" value="Thiosulfate_sulfurtransferase"/>
</dbReference>
<dbReference type="PROSITE" id="PS50206">
    <property type="entry name" value="RHODANESE_3"/>
    <property type="match status" value="2"/>
</dbReference>
<evidence type="ECO:0000259" key="3">
    <source>
        <dbReference type="PROSITE" id="PS50206"/>
    </source>
</evidence>
<keyword evidence="5" id="KW-1185">Reference proteome</keyword>
<sequence>MLSAKKAVFFIIPLLGLSFAPANIVKGAELSQCALCHTDPELIDELTEEAIMYGEGDPEISSRQIGNGYGVKQAPFDLYEKILVSESFLSSTHGQIPCQLCHLGNPDSNDPATAHAGMLRDPSLSSTETCGQCHEDIVSKAINSLHMNATPLYASLEKRCSREQMDSMKESTLQKQCLSCHQGSCGSCHVSRPAVSGGGLRQGHIFKKKPDFVDQCLPCHTSPTGNDFIGKNGKGDVHYRKHQMTCSGCHSGPELHASAGKATNRYHFDQRPQCIDCHTDISTGPIPEHVTHKNVSCYVCHAAPYQNCTSCHIGLDENGVSYSQSSPPKQNFKIGLNPDKKGARYVLMREVGIHRDTFKNDIGKMKRFSALPTYKMATPHTIQRRTWQTADCNHCHGNKDLFLTQDTVPFDAIVANNHVLLKSTDIPEKVQTKRSFILSPTHPDPAMRVSADWLKKHYKDKNLVILDTRTKAQYEKGHIPGAYHLCFCLFRTGAEATPPYMMLSPQELAKTLGGPRLGLSPDTRVVLYDDGHSGRGIVFLALQMIGHQKISFLDGNISSWEQSGFTLAKGKAPQAKVNDYPVKATNPLVDNHGIIELMGSGQAIVVDVRNAAQHNGHMKRSDITKKGGSIPESLSFPLQTVVDGEGMIHSDERLSWLLSTAGINQSREKKIIVTCNTNMLAAEFYMILTYLGYDNVRIHDGSWAEWSAEFQ</sequence>
<feature type="domain" description="Rhodanese" evidence="3">
    <location>
        <begin position="599"/>
        <end position="711"/>
    </location>
</feature>
<dbReference type="EMBL" id="CP003985">
    <property type="protein sequence ID" value="AGF76634.1"/>
    <property type="molecule type" value="Genomic_DNA"/>
</dbReference>
<dbReference type="InterPro" id="IPR036280">
    <property type="entry name" value="Multihaem_cyt_sf"/>
</dbReference>
<dbReference type="Pfam" id="PF00581">
    <property type="entry name" value="Rhodanese"/>
    <property type="match status" value="2"/>
</dbReference>
<keyword evidence="1" id="KW-0677">Repeat</keyword>
<dbReference type="PROSITE" id="PS00197">
    <property type="entry name" value="2FE2S_FER_1"/>
    <property type="match status" value="1"/>
</dbReference>
<evidence type="ECO:0000313" key="4">
    <source>
        <dbReference type="EMBL" id="AGF76634.1"/>
    </source>
</evidence>
<dbReference type="GO" id="GO:0004792">
    <property type="term" value="F:thiosulfate-cyanide sulfurtransferase activity"/>
    <property type="evidence" value="ECO:0007669"/>
    <property type="project" value="InterPro"/>
</dbReference>